<organism evidence="9 10">
    <name type="scientific">Agrococcus jejuensis</name>
    <dbReference type="NCBI Taxonomy" id="399736"/>
    <lineage>
        <taxon>Bacteria</taxon>
        <taxon>Bacillati</taxon>
        <taxon>Actinomycetota</taxon>
        <taxon>Actinomycetes</taxon>
        <taxon>Micrococcales</taxon>
        <taxon>Microbacteriaceae</taxon>
        <taxon>Agrococcus</taxon>
    </lineage>
</organism>
<feature type="transmembrane region" description="Helical" evidence="7">
    <location>
        <begin position="396"/>
        <end position="414"/>
    </location>
</feature>
<feature type="domain" description="EccD-like transmembrane" evidence="8">
    <location>
        <begin position="146"/>
        <end position="483"/>
    </location>
</feature>
<feature type="transmembrane region" description="Helical" evidence="7">
    <location>
        <begin position="228"/>
        <end position="250"/>
    </location>
</feature>
<evidence type="ECO:0000256" key="5">
    <source>
        <dbReference type="ARBA" id="ARBA00022989"/>
    </source>
</evidence>
<gene>
    <name evidence="9" type="ORF">SAMN04489720_1114</name>
</gene>
<dbReference type="Pfam" id="PF19053">
    <property type="entry name" value="EccD"/>
    <property type="match status" value="1"/>
</dbReference>
<dbReference type="InterPro" id="IPR006707">
    <property type="entry name" value="T7SS_EccD"/>
</dbReference>
<proteinExistence type="inferred from homology"/>
<evidence type="ECO:0000313" key="9">
    <source>
        <dbReference type="EMBL" id="SDH38717.1"/>
    </source>
</evidence>
<evidence type="ECO:0000313" key="10">
    <source>
        <dbReference type="Proteomes" id="UP000198822"/>
    </source>
</evidence>
<feature type="transmembrane region" description="Helical" evidence="7">
    <location>
        <begin position="284"/>
        <end position="312"/>
    </location>
</feature>
<dbReference type="Gene3D" id="3.10.20.90">
    <property type="entry name" value="Phosphatidylinositol 3-kinase Catalytic Subunit, Chain A, domain 1"/>
    <property type="match status" value="1"/>
</dbReference>
<comment type="similarity">
    <text evidence="2">Belongs to the EccD/Snm4 family.</text>
</comment>
<dbReference type="Proteomes" id="UP000198822">
    <property type="component" value="Chromosome I"/>
</dbReference>
<sequence>MTTLEQRMESSSTPALGRAQSAEAAVTAAAGAGDMCRLSVVGPTSRVELAVPSHIPIAELLPTIVGHLDPMLATRGLDHGGWVLQRLGHPPLDEDLGTAAAGLLDGDVLYLRPRTGALAQAQYDDLVDGVQSVLDAREDAWDATWTRRAALAAGAIACLAAVAAAASTGAVAPIVVGSLALVLLAAGSLVGRLWDDAIGSLLIGSGVVGAAVAGAGLPAALFPDAGTPAVAAVAVAAAATGVASGAAAYARGGIRPALLAVAGASIIVVIGLAAPLVLRLELVAGAAIVVLIALAVARGIPGLAAWVGGLAVDPVPLSTKEFQTGLDAVPAGEVERKATIAQAMATALWMAWATVLCAAMCVLALDTHWSGIALSVAASLGVLLQARELHATLQRGAVLVAAAMPIVVLAVAQATRLDTLWQILIAGGLVVVAANACVAALLLPRKRLAPTWGRAGDVMHWLCAIAVPALALAVVGLYAWVADLV</sequence>
<dbReference type="Pfam" id="PF08817">
    <property type="entry name" value="YukD"/>
    <property type="match status" value="1"/>
</dbReference>
<dbReference type="AlphaFoldDB" id="A0A1G8BZR3"/>
<reference evidence="10" key="1">
    <citation type="submission" date="2016-10" db="EMBL/GenBank/DDBJ databases">
        <authorList>
            <person name="Varghese N."/>
            <person name="Submissions S."/>
        </authorList>
    </citation>
    <scope>NUCLEOTIDE SEQUENCE [LARGE SCALE GENOMIC DNA]</scope>
    <source>
        <strain evidence="10">DSM 22002</strain>
    </source>
</reference>
<feature type="transmembrane region" description="Helical" evidence="7">
    <location>
        <begin position="346"/>
        <end position="365"/>
    </location>
</feature>
<dbReference type="InterPro" id="IPR044049">
    <property type="entry name" value="EccD_transm"/>
</dbReference>
<name>A0A1G8BZR3_9MICO</name>
<comment type="subcellular location">
    <subcellularLocation>
        <location evidence="1">Cell membrane</location>
        <topology evidence="1">Multi-pass membrane protein</topology>
    </subcellularLocation>
</comment>
<evidence type="ECO:0000256" key="1">
    <source>
        <dbReference type="ARBA" id="ARBA00004651"/>
    </source>
</evidence>
<evidence type="ECO:0000256" key="7">
    <source>
        <dbReference type="SAM" id="Phobius"/>
    </source>
</evidence>
<feature type="transmembrane region" description="Helical" evidence="7">
    <location>
        <begin position="149"/>
        <end position="168"/>
    </location>
</feature>
<evidence type="ECO:0000256" key="3">
    <source>
        <dbReference type="ARBA" id="ARBA00022475"/>
    </source>
</evidence>
<keyword evidence="4 7" id="KW-0812">Transmembrane</keyword>
<keyword evidence="5 7" id="KW-1133">Transmembrane helix</keyword>
<dbReference type="RefSeq" id="WP_092503193.1">
    <property type="nucleotide sequence ID" value="NZ_LT629695.1"/>
</dbReference>
<dbReference type="GO" id="GO:0005886">
    <property type="term" value="C:plasma membrane"/>
    <property type="evidence" value="ECO:0007669"/>
    <property type="project" value="UniProtKB-SubCell"/>
</dbReference>
<dbReference type="OrthoDB" id="4775372at2"/>
<keyword evidence="3" id="KW-1003">Cell membrane</keyword>
<feature type="transmembrane region" description="Helical" evidence="7">
    <location>
        <begin position="201"/>
        <end position="222"/>
    </location>
</feature>
<evidence type="ECO:0000256" key="4">
    <source>
        <dbReference type="ARBA" id="ARBA00022692"/>
    </source>
</evidence>
<feature type="transmembrane region" description="Helical" evidence="7">
    <location>
        <begin position="257"/>
        <end position="278"/>
    </location>
</feature>
<accession>A0A1G8BZR3</accession>
<evidence type="ECO:0000256" key="6">
    <source>
        <dbReference type="ARBA" id="ARBA00023136"/>
    </source>
</evidence>
<dbReference type="EMBL" id="LT629695">
    <property type="protein sequence ID" value="SDH38717.1"/>
    <property type="molecule type" value="Genomic_DNA"/>
</dbReference>
<evidence type="ECO:0000259" key="8">
    <source>
        <dbReference type="Pfam" id="PF19053"/>
    </source>
</evidence>
<dbReference type="NCBIfam" id="TIGR03920">
    <property type="entry name" value="T7SS_EccD"/>
    <property type="match status" value="1"/>
</dbReference>
<keyword evidence="6 7" id="KW-0472">Membrane</keyword>
<protein>
    <submittedName>
        <fullName evidence="9">Type VII secretion integral membrane protein EccD</fullName>
    </submittedName>
</protein>
<dbReference type="InterPro" id="IPR024962">
    <property type="entry name" value="YukD-like"/>
</dbReference>
<feature type="transmembrane region" description="Helical" evidence="7">
    <location>
        <begin position="458"/>
        <end position="481"/>
    </location>
</feature>
<dbReference type="STRING" id="399736.SAMN04489720_1114"/>
<evidence type="ECO:0000256" key="2">
    <source>
        <dbReference type="ARBA" id="ARBA00006162"/>
    </source>
</evidence>
<feature type="transmembrane region" description="Helical" evidence="7">
    <location>
        <begin position="420"/>
        <end position="443"/>
    </location>
</feature>
<feature type="transmembrane region" description="Helical" evidence="7">
    <location>
        <begin position="174"/>
        <end position="194"/>
    </location>
</feature>
<keyword evidence="10" id="KW-1185">Reference proteome</keyword>